<dbReference type="Gene3D" id="3.40.50.150">
    <property type="entry name" value="Vaccinia Virus protein VP39"/>
    <property type="match status" value="1"/>
</dbReference>
<keyword evidence="18" id="KW-1185">Reference proteome</keyword>
<dbReference type="InterPro" id="IPR035926">
    <property type="entry name" value="NusB-like_sf"/>
</dbReference>
<keyword evidence="6" id="KW-0698">rRNA processing</keyword>
<evidence type="ECO:0000313" key="17">
    <source>
        <dbReference type="EMBL" id="MVO99229.1"/>
    </source>
</evidence>
<protein>
    <recommendedName>
        <fullName evidence="4">16S rRNA (cytosine(967)-C(5))-methyltransferase</fullName>
        <ecNumber evidence="4">2.1.1.176</ecNumber>
    </recommendedName>
    <alternativeName>
        <fullName evidence="11">16S rRNA m5C967 methyltransferase</fullName>
    </alternativeName>
    <alternativeName>
        <fullName evidence="12">rRNA (cytosine-C(5)-)-methyltransferase RsmB</fullName>
    </alternativeName>
</protein>
<dbReference type="PROSITE" id="PS51686">
    <property type="entry name" value="SAM_MT_RSMB_NOP"/>
    <property type="match status" value="1"/>
</dbReference>
<proteinExistence type="inferred from homology"/>
<comment type="similarity">
    <text evidence="3 14">Belongs to the class I-like SAM-binding methyltransferase superfamily. RsmB/NOP family.</text>
</comment>
<evidence type="ECO:0000256" key="12">
    <source>
        <dbReference type="ARBA" id="ARBA00031088"/>
    </source>
</evidence>
<dbReference type="InterPro" id="IPR006027">
    <property type="entry name" value="NusB_RsmB_TIM44"/>
</dbReference>
<evidence type="ECO:0000256" key="2">
    <source>
        <dbReference type="ARBA" id="ARBA00004496"/>
    </source>
</evidence>
<feature type="domain" description="SAM-dependent MTase RsmB/NOP-type" evidence="16">
    <location>
        <begin position="228"/>
        <end position="506"/>
    </location>
</feature>
<evidence type="ECO:0000256" key="3">
    <source>
        <dbReference type="ARBA" id="ARBA00007494"/>
    </source>
</evidence>
<dbReference type="InterPro" id="IPR004573">
    <property type="entry name" value="rRNA_ssu_MeTfrase_B"/>
</dbReference>
<keyword evidence="8 14" id="KW-0808">Transferase</keyword>
<dbReference type="InterPro" id="IPR023267">
    <property type="entry name" value="RCMT"/>
</dbReference>
<dbReference type="AlphaFoldDB" id="A0A7X3JYR6"/>
<dbReference type="EMBL" id="RHLK01000003">
    <property type="protein sequence ID" value="MVO99229.1"/>
    <property type="molecule type" value="Genomic_DNA"/>
</dbReference>
<dbReference type="InterPro" id="IPR049560">
    <property type="entry name" value="MeTrfase_RsmB-F_NOP2_cat"/>
</dbReference>
<feature type="region of interest" description="Disordered" evidence="15">
    <location>
        <begin position="1"/>
        <end position="54"/>
    </location>
</feature>
<dbReference type="RefSeq" id="WP_157334111.1">
    <property type="nucleotide sequence ID" value="NZ_RHLK01000003.1"/>
</dbReference>
<evidence type="ECO:0000256" key="8">
    <source>
        <dbReference type="ARBA" id="ARBA00022679"/>
    </source>
</evidence>
<evidence type="ECO:0000256" key="10">
    <source>
        <dbReference type="ARBA" id="ARBA00022884"/>
    </source>
</evidence>
<comment type="subcellular location">
    <subcellularLocation>
        <location evidence="2">Cytoplasm</location>
    </subcellularLocation>
</comment>
<evidence type="ECO:0000256" key="4">
    <source>
        <dbReference type="ARBA" id="ARBA00012140"/>
    </source>
</evidence>
<evidence type="ECO:0000256" key="9">
    <source>
        <dbReference type="ARBA" id="ARBA00022691"/>
    </source>
</evidence>
<comment type="catalytic activity">
    <reaction evidence="13">
        <text>cytidine(967) in 16S rRNA + S-adenosyl-L-methionine = 5-methylcytidine(967) in 16S rRNA + S-adenosyl-L-homocysteine + H(+)</text>
        <dbReference type="Rhea" id="RHEA:42748"/>
        <dbReference type="Rhea" id="RHEA-COMP:10219"/>
        <dbReference type="Rhea" id="RHEA-COMP:10220"/>
        <dbReference type="ChEBI" id="CHEBI:15378"/>
        <dbReference type="ChEBI" id="CHEBI:57856"/>
        <dbReference type="ChEBI" id="CHEBI:59789"/>
        <dbReference type="ChEBI" id="CHEBI:74483"/>
        <dbReference type="ChEBI" id="CHEBI:82748"/>
        <dbReference type="EC" id="2.1.1.176"/>
    </reaction>
</comment>
<feature type="binding site" evidence="14">
    <location>
        <position position="369"/>
    </location>
    <ligand>
        <name>S-adenosyl-L-methionine</name>
        <dbReference type="ChEBI" id="CHEBI:59789"/>
    </ligand>
</feature>
<feature type="binding site" evidence="14">
    <location>
        <begin position="318"/>
        <end position="324"/>
    </location>
    <ligand>
        <name>S-adenosyl-L-methionine</name>
        <dbReference type="ChEBI" id="CHEBI:59789"/>
    </ligand>
</feature>
<feature type="binding site" evidence="14">
    <location>
        <position position="388"/>
    </location>
    <ligand>
        <name>S-adenosyl-L-methionine</name>
        <dbReference type="ChEBI" id="CHEBI:59789"/>
    </ligand>
</feature>
<feature type="compositionally biased region" description="Basic and acidic residues" evidence="15">
    <location>
        <begin position="1"/>
        <end position="18"/>
    </location>
</feature>
<dbReference type="NCBIfam" id="TIGR00563">
    <property type="entry name" value="rsmB"/>
    <property type="match status" value="1"/>
</dbReference>
<evidence type="ECO:0000256" key="11">
    <source>
        <dbReference type="ARBA" id="ARBA00030399"/>
    </source>
</evidence>
<feature type="active site" description="Nucleophile" evidence="14">
    <location>
        <position position="441"/>
    </location>
</feature>
<reference evidence="17 18" key="1">
    <citation type="journal article" date="2019" name="Microorganisms">
        <title>Paenibacillus lutrae sp. nov., A Chitinolytic Species Isolated from A River Otter in Castril Natural Park, Granada, Spain.</title>
        <authorList>
            <person name="Rodriguez M."/>
            <person name="Reina J.C."/>
            <person name="Bejar V."/>
            <person name="Llamas I."/>
        </authorList>
    </citation>
    <scope>NUCLEOTIDE SEQUENCE [LARGE SCALE GENOMIC DNA]</scope>
    <source>
        <strain evidence="17 18">N10</strain>
    </source>
</reference>
<dbReference type="InterPro" id="IPR018314">
    <property type="entry name" value="RsmB/NOL1/NOP2-like_CS"/>
</dbReference>
<dbReference type="GO" id="GO:0003723">
    <property type="term" value="F:RNA binding"/>
    <property type="evidence" value="ECO:0007669"/>
    <property type="project" value="UniProtKB-UniRule"/>
</dbReference>
<dbReference type="CDD" id="cd02440">
    <property type="entry name" value="AdoMet_MTases"/>
    <property type="match status" value="1"/>
</dbReference>
<comment type="caution">
    <text evidence="17">The sequence shown here is derived from an EMBL/GenBank/DDBJ whole genome shotgun (WGS) entry which is preliminary data.</text>
</comment>
<name>A0A7X3JYR6_9BACL</name>
<dbReference type="FunFam" id="3.40.50.150:FF:000257">
    <property type="entry name" value="16S rRNA methyltransferase"/>
    <property type="match status" value="1"/>
</dbReference>
<dbReference type="GO" id="GO:0006355">
    <property type="term" value="P:regulation of DNA-templated transcription"/>
    <property type="evidence" value="ECO:0007669"/>
    <property type="project" value="InterPro"/>
</dbReference>
<evidence type="ECO:0000256" key="6">
    <source>
        <dbReference type="ARBA" id="ARBA00022552"/>
    </source>
</evidence>
<dbReference type="Pfam" id="PF01189">
    <property type="entry name" value="Methyltr_RsmB-F"/>
    <property type="match status" value="1"/>
</dbReference>
<dbReference type="PANTHER" id="PTHR22807:SF53">
    <property type="entry name" value="RIBOSOMAL RNA SMALL SUBUNIT METHYLTRANSFERASE B-RELATED"/>
    <property type="match status" value="1"/>
</dbReference>
<gene>
    <name evidence="17" type="primary">rsmB</name>
    <name evidence="17" type="ORF">EDM21_06760</name>
</gene>
<dbReference type="PROSITE" id="PS01153">
    <property type="entry name" value="NOL1_NOP2_SUN"/>
    <property type="match status" value="1"/>
</dbReference>
<keyword evidence="9 14" id="KW-0949">S-adenosyl-L-methionine</keyword>
<evidence type="ECO:0000256" key="7">
    <source>
        <dbReference type="ARBA" id="ARBA00022603"/>
    </source>
</evidence>
<evidence type="ECO:0000256" key="13">
    <source>
        <dbReference type="ARBA" id="ARBA00047283"/>
    </source>
</evidence>
<dbReference type="OrthoDB" id="9810297at2"/>
<dbReference type="InterPro" id="IPR054728">
    <property type="entry name" value="RsmB-like_ferredoxin"/>
</dbReference>
<feature type="binding site" evidence="14">
    <location>
        <position position="342"/>
    </location>
    <ligand>
        <name>S-adenosyl-L-methionine</name>
        <dbReference type="ChEBI" id="CHEBI:59789"/>
    </ligand>
</feature>
<evidence type="ECO:0000256" key="1">
    <source>
        <dbReference type="ARBA" id="ARBA00002724"/>
    </source>
</evidence>
<dbReference type="SUPFAM" id="SSF53335">
    <property type="entry name" value="S-adenosyl-L-methionine-dependent methyltransferases"/>
    <property type="match status" value="1"/>
</dbReference>
<evidence type="ECO:0000256" key="14">
    <source>
        <dbReference type="PROSITE-ProRule" id="PRU01023"/>
    </source>
</evidence>
<organism evidence="17 18">
    <name type="scientific">Paenibacillus lutrae</name>
    <dbReference type="NCBI Taxonomy" id="2078573"/>
    <lineage>
        <taxon>Bacteria</taxon>
        <taxon>Bacillati</taxon>
        <taxon>Bacillota</taxon>
        <taxon>Bacilli</taxon>
        <taxon>Bacillales</taxon>
        <taxon>Paenibacillaceae</taxon>
        <taxon>Paenibacillus</taxon>
    </lineage>
</organism>
<dbReference type="InterPro" id="IPR001678">
    <property type="entry name" value="MeTrfase_RsmB-F_NOP2_dom"/>
</dbReference>
<evidence type="ECO:0000256" key="5">
    <source>
        <dbReference type="ARBA" id="ARBA00022490"/>
    </source>
</evidence>
<evidence type="ECO:0000256" key="15">
    <source>
        <dbReference type="SAM" id="MobiDB-lite"/>
    </source>
</evidence>
<dbReference type="Pfam" id="PF22458">
    <property type="entry name" value="RsmF-B_ferredox"/>
    <property type="match status" value="1"/>
</dbReference>
<sequence length="506" mass="55185">MKRETTENGQKSKADSRRAANKAAYPASRPAGTPKPASKKPGLGGSGSASGRAALKPTARDAALKVLTHVEEAGAYSNLKLNQILKESDLPRQDAALATEIVYGTIQRRNTIDYYLAKLVTKGDKGLSKLQPWVLSLLRMSLYQLLYLERVPDHAIVSEAVNIAKRKGHQGISGMVNGVLRSAIRRREELILPEGLDDTKRIALQYSHPEWLVRRWIAQHGVDACERICAANNEAPHVSIRANVLRGEAAGLLEQLRGEGLDAQLSALSPAGIVVSSGGNMALAAGFAKGDYSVQDESSMLVAEALEPKPGMKVLDCCAAPGGKTAHIAEKMGDTGEVWACDLHPHKQKLIDEQAERLGLESVRTFVKDARELREEFAPESFDRILLDAPCSGFGVIRRKPDLKWSKQESDIKEIRSVQKSILEAVHGLLKPGGILVYSTCTIEREENEAAVEQFLKAHAEFKLDPIPAENWPDSGLGVQAPSGMIRITPDQYGTDGFFIARLRKE</sequence>
<dbReference type="SUPFAM" id="SSF48013">
    <property type="entry name" value="NusB-like"/>
    <property type="match status" value="1"/>
</dbReference>
<dbReference type="Gene3D" id="3.30.70.1170">
    <property type="entry name" value="Sun protein, domain 3"/>
    <property type="match status" value="1"/>
</dbReference>
<evidence type="ECO:0000313" key="18">
    <source>
        <dbReference type="Proteomes" id="UP000490800"/>
    </source>
</evidence>
<keyword evidence="7 14" id="KW-0489">Methyltransferase</keyword>
<dbReference type="Proteomes" id="UP000490800">
    <property type="component" value="Unassembled WGS sequence"/>
</dbReference>
<dbReference type="Gene3D" id="1.10.940.10">
    <property type="entry name" value="NusB-like"/>
    <property type="match status" value="1"/>
</dbReference>
<dbReference type="Pfam" id="PF01029">
    <property type="entry name" value="NusB"/>
    <property type="match status" value="1"/>
</dbReference>
<dbReference type="PRINTS" id="PR02008">
    <property type="entry name" value="RCMTFAMILY"/>
</dbReference>
<dbReference type="FunFam" id="1.10.940.10:FF:000006">
    <property type="entry name" value="16S rRNA (Cytosine(967)-C(5))-methyltransferase RsmB"/>
    <property type="match status" value="1"/>
</dbReference>
<dbReference type="PANTHER" id="PTHR22807">
    <property type="entry name" value="NOP2 YEAST -RELATED NOL1/NOP2/FMU SUN DOMAIN-CONTAINING"/>
    <property type="match status" value="1"/>
</dbReference>
<evidence type="ECO:0000259" key="16">
    <source>
        <dbReference type="PROSITE" id="PS51686"/>
    </source>
</evidence>
<dbReference type="GO" id="GO:0005737">
    <property type="term" value="C:cytoplasm"/>
    <property type="evidence" value="ECO:0007669"/>
    <property type="project" value="UniProtKB-SubCell"/>
</dbReference>
<dbReference type="GO" id="GO:0008649">
    <property type="term" value="F:rRNA methyltransferase activity"/>
    <property type="evidence" value="ECO:0007669"/>
    <property type="project" value="InterPro"/>
</dbReference>
<accession>A0A7X3JYR6</accession>
<keyword evidence="5" id="KW-0963">Cytoplasm</keyword>
<dbReference type="NCBIfam" id="NF011494">
    <property type="entry name" value="PRK14902.1"/>
    <property type="match status" value="1"/>
</dbReference>
<dbReference type="EC" id="2.1.1.176" evidence="4"/>
<dbReference type="InterPro" id="IPR029063">
    <property type="entry name" value="SAM-dependent_MTases_sf"/>
</dbReference>
<keyword evidence="10 14" id="KW-0694">RNA-binding</keyword>
<comment type="function">
    <text evidence="1">Specifically methylates the cytosine at position 967 (m5C967) of 16S rRNA.</text>
</comment>